<protein>
    <submittedName>
        <fullName evidence="2">Uncharacterized protein</fullName>
    </submittedName>
</protein>
<dbReference type="STRING" id="650164.K5W694"/>
<dbReference type="AlphaFoldDB" id="K5W694"/>
<evidence type="ECO:0000256" key="1">
    <source>
        <dbReference type="SAM" id="MobiDB-lite"/>
    </source>
</evidence>
<feature type="compositionally biased region" description="Low complexity" evidence="1">
    <location>
        <begin position="109"/>
        <end position="118"/>
    </location>
</feature>
<proteinExistence type="predicted"/>
<dbReference type="RefSeq" id="XP_007391999.1">
    <property type="nucleotide sequence ID" value="XM_007391937.1"/>
</dbReference>
<dbReference type="InParanoid" id="K5W694"/>
<accession>K5W694</accession>
<dbReference type="HOGENOM" id="CLU_725828_0_0_1"/>
<feature type="compositionally biased region" description="Low complexity" evidence="1">
    <location>
        <begin position="17"/>
        <end position="34"/>
    </location>
</feature>
<feature type="compositionally biased region" description="Basic and acidic residues" evidence="1">
    <location>
        <begin position="272"/>
        <end position="300"/>
    </location>
</feature>
<feature type="compositionally biased region" description="Low complexity" evidence="1">
    <location>
        <begin position="357"/>
        <end position="370"/>
    </location>
</feature>
<keyword evidence="3" id="KW-1185">Reference proteome</keyword>
<evidence type="ECO:0000313" key="2">
    <source>
        <dbReference type="EMBL" id="EKM59438.1"/>
    </source>
</evidence>
<sequence length="381" mass="40220">MSYASLKSAAPTTRAMSVVSTTSQGSTGTSGTGESTILSRTVQAAINHAIAQETPSLPPSPPPKSPINIITGPATALAASTGYHPLDDISKDFHAPDLALTPPIPTSPTPAATSPVAASPETKYRPASKLAQLAQAKVAQQSLSMSKARQMQIESSGLMMPKSRTEYVTPIVNGPTATTAITTTYQSLGSLAQPGRPKPSSRGLEISAAKTSESKQSKLAMRSKRLHKHAEPESESEPALAPLEMPMFTSEPTRSRAPPSAFASILTDEESLPPRRRDVDTGSKHRESILTREHRAIVEKPRRKTHKRADIPPPVSASSSQSFAFDIPSPDDVVFNARRGTSLAPRSMSTSTHPAPSTVSNASRVSSSTAPLPIRASFPQA</sequence>
<feature type="region of interest" description="Disordered" evidence="1">
    <location>
        <begin position="188"/>
        <end position="326"/>
    </location>
</feature>
<dbReference type="OrthoDB" id="342024at2759"/>
<dbReference type="KEGG" id="pco:PHACADRAFT_249929"/>
<evidence type="ECO:0000313" key="3">
    <source>
        <dbReference type="Proteomes" id="UP000008370"/>
    </source>
</evidence>
<dbReference type="Proteomes" id="UP000008370">
    <property type="component" value="Unassembled WGS sequence"/>
</dbReference>
<dbReference type="EMBL" id="JH930469">
    <property type="protein sequence ID" value="EKM59438.1"/>
    <property type="molecule type" value="Genomic_DNA"/>
</dbReference>
<dbReference type="GeneID" id="18914789"/>
<gene>
    <name evidence="2" type="ORF">PHACADRAFT_249929</name>
</gene>
<feature type="region of interest" description="Disordered" evidence="1">
    <location>
        <begin position="97"/>
        <end position="118"/>
    </location>
</feature>
<name>K5W694_PHACS</name>
<feature type="region of interest" description="Disordered" evidence="1">
    <location>
        <begin position="1"/>
        <end position="34"/>
    </location>
</feature>
<feature type="region of interest" description="Disordered" evidence="1">
    <location>
        <begin position="339"/>
        <end position="381"/>
    </location>
</feature>
<organism evidence="2 3">
    <name type="scientific">Phanerochaete carnosa (strain HHB-10118-sp)</name>
    <name type="common">White-rot fungus</name>
    <name type="synonym">Peniophora carnosa</name>
    <dbReference type="NCBI Taxonomy" id="650164"/>
    <lineage>
        <taxon>Eukaryota</taxon>
        <taxon>Fungi</taxon>
        <taxon>Dikarya</taxon>
        <taxon>Basidiomycota</taxon>
        <taxon>Agaricomycotina</taxon>
        <taxon>Agaricomycetes</taxon>
        <taxon>Polyporales</taxon>
        <taxon>Phanerochaetaceae</taxon>
        <taxon>Phanerochaete</taxon>
    </lineage>
</organism>
<reference evidence="2 3" key="1">
    <citation type="journal article" date="2012" name="BMC Genomics">
        <title>Comparative genomics of the white-rot fungi, Phanerochaete carnosa and P. chrysosporium, to elucidate the genetic basis of the distinct wood types they colonize.</title>
        <authorList>
            <person name="Suzuki H."/>
            <person name="MacDonald J."/>
            <person name="Syed K."/>
            <person name="Salamov A."/>
            <person name="Hori C."/>
            <person name="Aerts A."/>
            <person name="Henrissat B."/>
            <person name="Wiebenga A."/>
            <person name="vanKuyk P.A."/>
            <person name="Barry K."/>
            <person name="Lindquist E."/>
            <person name="LaButti K."/>
            <person name="Lapidus A."/>
            <person name="Lucas S."/>
            <person name="Coutinho P."/>
            <person name="Gong Y."/>
            <person name="Samejima M."/>
            <person name="Mahadevan R."/>
            <person name="Abou-Zaid M."/>
            <person name="de Vries R.P."/>
            <person name="Igarashi K."/>
            <person name="Yadav J.S."/>
            <person name="Grigoriev I.V."/>
            <person name="Master E.R."/>
        </authorList>
    </citation>
    <scope>NUCLEOTIDE SEQUENCE [LARGE SCALE GENOMIC DNA]</scope>
    <source>
        <strain evidence="2 3">HHB-10118-sp</strain>
    </source>
</reference>